<dbReference type="EMBL" id="HBIO01002548">
    <property type="protein sequence ID" value="CAE0456956.1"/>
    <property type="molecule type" value="Transcribed_RNA"/>
</dbReference>
<proteinExistence type="predicted"/>
<dbReference type="InterPro" id="IPR013897">
    <property type="entry name" value="Duc1"/>
</dbReference>
<dbReference type="PANTHER" id="PTHR34826">
    <property type="entry name" value="UPF0590 PROTEIN C409.17C"/>
    <property type="match status" value="1"/>
</dbReference>
<dbReference type="PANTHER" id="PTHR34826:SF2">
    <property type="entry name" value="UPF0590 PROTEIN C409.17C"/>
    <property type="match status" value="1"/>
</dbReference>
<gene>
    <name evidence="3" type="ORF">CDEB00056_LOCUS1797</name>
</gene>
<protein>
    <recommendedName>
        <fullName evidence="2">Domain of unknown function at the cortex 1 domain-containing protein</fullName>
    </recommendedName>
</protein>
<evidence type="ECO:0000313" key="3">
    <source>
        <dbReference type="EMBL" id="CAE0456956.1"/>
    </source>
</evidence>
<organism evidence="3">
    <name type="scientific">Chaetoceros debilis</name>
    <dbReference type="NCBI Taxonomy" id="122233"/>
    <lineage>
        <taxon>Eukaryota</taxon>
        <taxon>Sar</taxon>
        <taxon>Stramenopiles</taxon>
        <taxon>Ochrophyta</taxon>
        <taxon>Bacillariophyta</taxon>
        <taxon>Coscinodiscophyceae</taxon>
        <taxon>Chaetocerotophycidae</taxon>
        <taxon>Chaetocerotales</taxon>
        <taxon>Chaetocerotaceae</taxon>
        <taxon>Chaetoceros</taxon>
    </lineage>
</organism>
<dbReference type="AlphaFoldDB" id="A0A7S3PVS8"/>
<evidence type="ECO:0000256" key="1">
    <source>
        <dbReference type="SAM" id="MobiDB-lite"/>
    </source>
</evidence>
<sequence>MILKEEDTNKSILCCSRRNSKVMDDTKKAGTQEENDDDARTVDDTLHQPTPTFRYDVDKDINNLPDVNKWPNRPIYVQAGEGTGTTQCASRDKGQDSDDALPIGTPIEFETNLFKGKILFRVKGVRTSTDVAEDLDKYFKGRRRVKQVVVQGRFKESFPISDVHYGDVYGKPLNISPIVKIASPIFQQLVPGVIMDLSSETPKVVAPMAGEAKTFSVDKPGSEPDICSITLVENTLLLGEFDSINHRKRILRTSQTASQYRYDPSLCFTWEFYDDIIDVAAYAANLPILRMPYSLAYFLNKQPFTFSAIAKGEREIFKFRIYHEIILDDKVKAPEGNEIKN</sequence>
<feature type="domain" description="Domain of unknown function at the cortex 1" evidence="2">
    <location>
        <begin position="104"/>
        <end position="316"/>
    </location>
</feature>
<name>A0A7S3PVS8_9STRA</name>
<dbReference type="Pfam" id="PF08588">
    <property type="entry name" value="Duc1"/>
    <property type="match status" value="1"/>
</dbReference>
<reference evidence="3" key="1">
    <citation type="submission" date="2021-01" db="EMBL/GenBank/DDBJ databases">
        <authorList>
            <person name="Corre E."/>
            <person name="Pelletier E."/>
            <person name="Niang G."/>
            <person name="Scheremetjew M."/>
            <person name="Finn R."/>
            <person name="Kale V."/>
            <person name="Holt S."/>
            <person name="Cochrane G."/>
            <person name="Meng A."/>
            <person name="Brown T."/>
            <person name="Cohen L."/>
        </authorList>
    </citation>
    <scope>NUCLEOTIDE SEQUENCE</scope>
    <source>
        <strain evidence="3">MM31A-1</strain>
    </source>
</reference>
<evidence type="ECO:0000259" key="2">
    <source>
        <dbReference type="Pfam" id="PF08588"/>
    </source>
</evidence>
<accession>A0A7S3PVS8</accession>
<feature type="region of interest" description="Disordered" evidence="1">
    <location>
        <begin position="23"/>
        <end position="50"/>
    </location>
</feature>